<feature type="compositionally biased region" description="Polar residues" evidence="4">
    <location>
        <begin position="77"/>
        <end position="86"/>
    </location>
</feature>
<gene>
    <name evidence="5" type="ORF">FW781_12325</name>
</gene>
<comment type="caution">
    <text evidence="5">The sequence shown here is derived from an EMBL/GenBank/DDBJ whole genome shotgun (WGS) entry which is preliminary data.</text>
</comment>
<dbReference type="PANTHER" id="PTHR32305:SF15">
    <property type="entry name" value="PROTEIN RHSA-RELATED"/>
    <property type="match status" value="1"/>
</dbReference>
<dbReference type="InterPro" id="IPR022385">
    <property type="entry name" value="Rhs_assc_core"/>
</dbReference>
<evidence type="ECO:0000313" key="5">
    <source>
        <dbReference type="EMBL" id="TZF96215.1"/>
    </source>
</evidence>
<dbReference type="NCBIfam" id="TIGR03696">
    <property type="entry name" value="Rhs_assc_core"/>
    <property type="match status" value="1"/>
</dbReference>
<organism evidence="5 6">
    <name type="scientific">Chryseobacterium panacisoli</name>
    <dbReference type="NCBI Taxonomy" id="1807141"/>
    <lineage>
        <taxon>Bacteria</taxon>
        <taxon>Pseudomonadati</taxon>
        <taxon>Bacteroidota</taxon>
        <taxon>Flavobacteriia</taxon>
        <taxon>Flavobacteriales</taxon>
        <taxon>Weeksellaceae</taxon>
        <taxon>Chryseobacterium group</taxon>
        <taxon>Chryseobacterium</taxon>
    </lineage>
</organism>
<keyword evidence="2" id="KW-0964">Secreted</keyword>
<keyword evidence="3" id="KW-0843">Virulence</keyword>
<proteinExistence type="predicted"/>
<reference evidence="5 6" key="1">
    <citation type="submission" date="2019-08" db="EMBL/GenBank/DDBJ databases">
        <title>Draft genome sequence of Chryseobacterium sp. Gsoil 183.</title>
        <authorList>
            <person name="Im W.-T."/>
        </authorList>
    </citation>
    <scope>NUCLEOTIDE SEQUENCE [LARGE SCALE GENOMIC DNA]</scope>
    <source>
        <strain evidence="5 6">Gsoil 183</strain>
    </source>
</reference>
<protein>
    <recommendedName>
        <fullName evidence="7">RHS repeat-associated core domain-containing protein</fullName>
    </recommendedName>
</protein>
<evidence type="ECO:0008006" key="7">
    <source>
        <dbReference type="Google" id="ProtNLM"/>
    </source>
</evidence>
<name>A0A5D8ZMK8_9FLAO</name>
<dbReference type="GO" id="GO:0005576">
    <property type="term" value="C:extracellular region"/>
    <property type="evidence" value="ECO:0007669"/>
    <property type="project" value="UniProtKB-SubCell"/>
</dbReference>
<dbReference type="EMBL" id="VTRU01000002">
    <property type="protein sequence ID" value="TZF96215.1"/>
    <property type="molecule type" value="Genomic_DNA"/>
</dbReference>
<dbReference type="PANTHER" id="PTHR32305">
    <property type="match status" value="1"/>
</dbReference>
<dbReference type="SUPFAM" id="SSF69318">
    <property type="entry name" value="Integrin alpha N-terminal domain"/>
    <property type="match status" value="1"/>
</dbReference>
<feature type="region of interest" description="Disordered" evidence="4">
    <location>
        <begin position="64"/>
        <end position="86"/>
    </location>
</feature>
<evidence type="ECO:0000256" key="2">
    <source>
        <dbReference type="ARBA" id="ARBA00022525"/>
    </source>
</evidence>
<dbReference type="Gene3D" id="2.180.10.10">
    <property type="entry name" value="RHS repeat-associated core"/>
    <property type="match status" value="1"/>
</dbReference>
<dbReference type="RefSeq" id="WP_149387708.1">
    <property type="nucleotide sequence ID" value="NZ_VTRU01000002.1"/>
</dbReference>
<accession>A0A5D8ZMK8</accession>
<dbReference type="Gene3D" id="2.40.128.340">
    <property type="match status" value="1"/>
</dbReference>
<dbReference type="InterPro" id="IPR003284">
    <property type="entry name" value="Sal_SpvB"/>
</dbReference>
<evidence type="ECO:0000256" key="1">
    <source>
        <dbReference type="ARBA" id="ARBA00004613"/>
    </source>
</evidence>
<dbReference type="InterPro" id="IPR050708">
    <property type="entry name" value="T6SS_VgrG/RHS"/>
</dbReference>
<dbReference type="NCBIfam" id="TIGR01643">
    <property type="entry name" value="YD_repeat_2x"/>
    <property type="match status" value="1"/>
</dbReference>
<dbReference type="OrthoDB" id="6225685at2"/>
<evidence type="ECO:0000313" key="6">
    <source>
        <dbReference type="Proteomes" id="UP000323884"/>
    </source>
</evidence>
<keyword evidence="6" id="KW-1185">Reference proteome</keyword>
<comment type="subcellular location">
    <subcellularLocation>
        <location evidence="1">Secreted</location>
    </subcellularLocation>
</comment>
<evidence type="ECO:0000256" key="4">
    <source>
        <dbReference type="SAM" id="MobiDB-lite"/>
    </source>
</evidence>
<evidence type="ECO:0000256" key="3">
    <source>
        <dbReference type="ARBA" id="ARBA00023026"/>
    </source>
</evidence>
<dbReference type="InterPro" id="IPR006530">
    <property type="entry name" value="YD"/>
</dbReference>
<dbReference type="Proteomes" id="UP000323884">
    <property type="component" value="Unassembled WGS sequence"/>
</dbReference>
<dbReference type="Pfam" id="PF03534">
    <property type="entry name" value="SpvB"/>
    <property type="match status" value="1"/>
</dbReference>
<dbReference type="InterPro" id="IPR028994">
    <property type="entry name" value="Integrin_alpha_N"/>
</dbReference>
<sequence length="2231" mass="249941">MKLYDKKMQLFSSFILSLYSVLGFSQTILYQAESISRTVQDPQTVVLAPGFRASSSSSNPFIAKIGPSKDNPGGGPTNSQAGINNPSRTVEIDSIKFHDTKGNIEVNGGGQLQFTLPIALPPGIKTVAPQTNLVYTSSSGNGIAGYGWNLSGLTSISRVGKTIEKDGKPQGIQWDYTDYYSFNGERLVLKSGEYGKDGAEYVPAKYSNIKIKSVGVNPEQNGPLYFEITFEDGSKAWYGLNADARTSAEYNISKWKDVQGNYISYNYVQGKGVTTIHNIAWGGNEQQNKSHFNSIEFTYADRILKEQTYIKGLTYTQSMILSEIKVNSNGNLFKKYSLEYIQNKTNYQFLSKITESNSAGANANPINIQYQQDPSATNTLWQDSRYDDLYDRYQEVISGDFNGDGKLDFIKDKTLMINRLENSGLFYNLTYQGKFLGVGTGIKNNILLNKSVFFTSQTSFEEKNVLIRTYEVIDGKAELISSKKIDLSSYPQLFTEIRGTLYNNLIIEYNDLKCKIKEADFDGDGVSDFLLSIENVAYGYPNGPGEWSEYFDSLYLSETFYYNTRTGVLQKQDSDEFEKFKIADFKGEGKSNLLKIQDNNIYIYELNTQNKFVQAFSTTKESFNDVIYLGDFNGDGKTDIMAPIADGSSDWRMYLSTGAGFVKHYYSNLFLYEPWWEGSLRKNRQIQRTYTTSDLNKDGKSDLLIFESQRWNRDGWTDWNNPDSSYGFNFLRNDGVDSNGKPIFNNAHSLAPVELNWDGEIGNYSMYGEQFRPLFGSFRIAQLNTDFAIIHRTKMITWDLGSKLNVISKIKSIRQAGIKTVVEYSSLTNSGNIYQSFYTTNPIAYPYINITENYSYFVVSRLIQGDRKQEFRYRDLIGNLHGKGMIGFRQTARSTFFSDALVNTKVWNGFEINPVNEGLPYKDWSIRTADESKIFPADISLNNTQLLSFKQYDYKIDKLLNGAVVPVIPDTEKSKAVLAINPYITTSKDFLKNIKTVHTVEEYDNLYLPKKSTVNINDGFSVSTSELEYFPHDTTSGTTYSIGKPKTKTTTVKAYGDTKSTKEEYIYTNNLLKIYKISNRDNTGALTEIYNYDNFGNVIQKVNLNSVDSQKQITNYQYDDKGRFVIKSTDDLGLETNTLYNDWGLVTKKTDPLGNTLENEYDAWGKLMKSKTNISGVTTYEYVKDNLYNSAVIEYDPSGNISKKYTNKWGQDYKESSKAFKQGQYISHDIVYDVLGRKTAESEPYFEGQSSNKWNTISFDDSVFPARITTTAFNGKQVKVSVSGNTTTEEEINGNKRITTKTIDALGNVISTTDKGGTIQFSYNAAGEQIQAKYNENIVTTKYDTWGRKSEFNDPSNGLYKYEYHGMGQLKKVTSPKGTKEYTYNNQRQLTSQKEISTTDGGQATNKVISYSYDNKGRLISKSGTSNGKNYSSSIVYDPQGRLLSSSESSNGKYFIQKGIVYDDKARVVSYEKQLYSSGILTKVNIENIYSDWSGELYQIKDKNSGKILWQLNEINAKGQVLKSKLGTTEIINDYDLTTNVLKEIKHGSPVKSNLLHIKYQFDALKNQLDSRITGGDFNINELFKYDDNNRLISWTNPTNGQENSNVYDSKGRILENNQIGKIKFENSNKIYQATGMTLNPAGEQNYQNDLIQSISYNENNDPVFIDGEKGDVAFQYGLASMRQRVTYGGNFDTDKDGKFTKYYNEDGSYEIVRDNTTGKEKHILYIDGSPYESNIIYVKNYTEENGSYKFLHKDYLGSILAISDEGGNKLEQRHFDAWGNFTHLQIGSGAVETNINKIKEIVNNGGLLLERGYTSHEHFMEVGIIHMNGRLYDPLLRRFLNADEFIQDPYNTQNYNKYGYVMNNPLMFNDFTGEIMGWDDALIAIGIAIFTSVATDYYLNRPINIGSMFQSVAMSMMSMGISNGIGDIFKAGGEVANALGKTGTIIARAGAHAIAQGTLSLVQGGNFWSGLLSGAFASVSNDLLNFASNHVGDNSILKSDGFALLNGAVSGGVGSVLGGGNFWVGAGQGLMVTAFNFLAHKESTVIEESPDNGYDENGKKINNVGGDKTDYILRKTQLGGEDVYAILASTEVKHTYGPYGNHEGYGYRAHNQLQSPTLYDPSFDIVSTAVSIGEIKAGYSLIKMGISSVPKLSTTGFRMMKVGNASSTTLQSSVFFTKHLRNAGLNYSVKSWPTLYKPAKTLGTFLGRNSPIIGTGMIGHGGHSVYNKIK</sequence>
<dbReference type="GO" id="GO:0005737">
    <property type="term" value="C:cytoplasm"/>
    <property type="evidence" value="ECO:0007669"/>
    <property type="project" value="InterPro"/>
</dbReference>